<organism evidence="11 12">
    <name type="scientific">Gaopeijia maritima</name>
    <dbReference type="NCBI Taxonomy" id="3119007"/>
    <lineage>
        <taxon>Bacteria</taxon>
        <taxon>Pseudomonadati</taxon>
        <taxon>Gemmatimonadota</taxon>
        <taxon>Longimicrobiia</taxon>
        <taxon>Gaopeijiales</taxon>
        <taxon>Gaopeijiaceae</taxon>
        <taxon>Gaopeijia</taxon>
    </lineage>
</organism>
<keyword evidence="7" id="KW-0862">Zinc</keyword>
<dbReference type="SUPFAM" id="SSF55620">
    <property type="entry name" value="Tetrahydrobiopterin biosynthesis enzymes-like"/>
    <property type="match status" value="1"/>
</dbReference>
<evidence type="ECO:0000313" key="11">
    <source>
        <dbReference type="EMBL" id="MEK9501557.1"/>
    </source>
</evidence>
<comment type="catalytic activity">
    <reaction evidence="10">
        <text>7,8-dihydroneopterin 3'-triphosphate + H2O = 6-carboxy-5,6,7,8-tetrahydropterin + triphosphate + acetaldehyde + 2 H(+)</text>
        <dbReference type="Rhea" id="RHEA:27966"/>
        <dbReference type="ChEBI" id="CHEBI:15343"/>
        <dbReference type="ChEBI" id="CHEBI:15377"/>
        <dbReference type="ChEBI" id="CHEBI:15378"/>
        <dbReference type="ChEBI" id="CHEBI:18036"/>
        <dbReference type="ChEBI" id="CHEBI:58462"/>
        <dbReference type="ChEBI" id="CHEBI:61032"/>
        <dbReference type="EC" id="4.1.2.50"/>
    </reaction>
</comment>
<dbReference type="PANTHER" id="PTHR12589">
    <property type="entry name" value="PYRUVOYL TETRAHYDROBIOPTERIN SYNTHASE"/>
    <property type="match status" value="1"/>
</dbReference>
<evidence type="ECO:0000256" key="9">
    <source>
        <dbReference type="ARBA" id="ARBA00031449"/>
    </source>
</evidence>
<evidence type="ECO:0000256" key="1">
    <source>
        <dbReference type="ARBA" id="ARBA00001947"/>
    </source>
</evidence>
<evidence type="ECO:0000256" key="5">
    <source>
        <dbReference type="ARBA" id="ARBA00018141"/>
    </source>
</evidence>
<comment type="pathway">
    <text evidence="2">Purine metabolism; 7-cyano-7-deazaguanine biosynthesis.</text>
</comment>
<proteinExistence type="inferred from homology"/>
<comment type="cofactor">
    <cofactor evidence="1">
        <name>Zn(2+)</name>
        <dbReference type="ChEBI" id="CHEBI:29105"/>
    </cofactor>
</comment>
<evidence type="ECO:0000256" key="8">
    <source>
        <dbReference type="ARBA" id="ARBA00023239"/>
    </source>
</evidence>
<dbReference type="EC" id="4.1.2.50" evidence="4"/>
<comment type="similarity">
    <text evidence="3">Belongs to the PTPS family. QueD subfamily.</text>
</comment>
<evidence type="ECO:0000256" key="3">
    <source>
        <dbReference type="ARBA" id="ARBA00008900"/>
    </source>
</evidence>
<dbReference type="Pfam" id="PF01242">
    <property type="entry name" value="PTPS"/>
    <property type="match status" value="1"/>
</dbReference>
<dbReference type="InterPro" id="IPR007115">
    <property type="entry name" value="6-PTP_synth/QueD"/>
</dbReference>
<keyword evidence="6" id="KW-0479">Metal-binding</keyword>
<protein>
    <recommendedName>
        <fullName evidence="5">6-carboxy-5,6,7,8-tetrahydropterin synthase</fullName>
        <ecNumber evidence="4">4.1.2.50</ecNumber>
    </recommendedName>
    <alternativeName>
        <fullName evidence="9">Queuosine biosynthesis protein QueD</fullName>
    </alternativeName>
</protein>
<dbReference type="RefSeq" id="WP_405281545.1">
    <property type="nucleotide sequence ID" value="NZ_JBBHLI010000006.1"/>
</dbReference>
<evidence type="ECO:0000313" key="12">
    <source>
        <dbReference type="Proteomes" id="UP001484239"/>
    </source>
</evidence>
<dbReference type="Proteomes" id="UP001484239">
    <property type="component" value="Unassembled WGS sequence"/>
</dbReference>
<keyword evidence="12" id="KW-1185">Reference proteome</keyword>
<dbReference type="PANTHER" id="PTHR12589:SF7">
    <property type="entry name" value="6-PYRUVOYL TETRAHYDROBIOPTERIN SYNTHASE"/>
    <property type="match status" value="1"/>
</dbReference>
<dbReference type="Gene3D" id="3.30.479.10">
    <property type="entry name" value="6-pyruvoyl tetrahydropterin synthase/QueD"/>
    <property type="match status" value="1"/>
</dbReference>
<dbReference type="GO" id="GO:0070497">
    <property type="term" value="F:6-carboxytetrahydropterin synthase activity"/>
    <property type="evidence" value="ECO:0007669"/>
    <property type="project" value="UniProtKB-EC"/>
</dbReference>
<reference evidence="11 12" key="1">
    <citation type="submission" date="2024-02" db="EMBL/GenBank/DDBJ databases">
        <title>A novel Gemmatimonadota bacterium.</title>
        <authorList>
            <person name="Du Z.-J."/>
            <person name="Ye Y.-Q."/>
        </authorList>
    </citation>
    <scope>NUCLEOTIDE SEQUENCE [LARGE SCALE GENOMIC DNA]</scope>
    <source>
        <strain evidence="11 12">DH-20</strain>
    </source>
</reference>
<sequence>MNPADPTSAPPSPTLTRRIRFRASHAYGRDEWDSARNRATFGDQLRPHEHDWVVEATVAGALDPDTGWVVDLAELDGALEEIRGRLAGRDVREAVPERFGPGARQPSTEELARWVWSTLADRLQGEVSLARVRVAESDDLWAECVAQTGGTR</sequence>
<evidence type="ECO:0000256" key="4">
    <source>
        <dbReference type="ARBA" id="ARBA00012982"/>
    </source>
</evidence>
<dbReference type="InterPro" id="IPR038418">
    <property type="entry name" value="6-PTP_synth/QueD_sf"/>
</dbReference>
<comment type="caution">
    <text evidence="11">The sequence shown here is derived from an EMBL/GenBank/DDBJ whole genome shotgun (WGS) entry which is preliminary data.</text>
</comment>
<evidence type="ECO:0000256" key="6">
    <source>
        <dbReference type="ARBA" id="ARBA00022723"/>
    </source>
</evidence>
<name>A0ABU9E9Y5_9BACT</name>
<evidence type="ECO:0000256" key="10">
    <source>
        <dbReference type="ARBA" id="ARBA00048807"/>
    </source>
</evidence>
<evidence type="ECO:0000256" key="2">
    <source>
        <dbReference type="ARBA" id="ARBA00005061"/>
    </source>
</evidence>
<dbReference type="EMBL" id="JBBHLI010000006">
    <property type="protein sequence ID" value="MEK9501557.1"/>
    <property type="molecule type" value="Genomic_DNA"/>
</dbReference>
<gene>
    <name evidence="11" type="ORF">WI372_11255</name>
</gene>
<keyword evidence="8 11" id="KW-0456">Lyase</keyword>
<accession>A0ABU9E9Y5</accession>
<evidence type="ECO:0000256" key="7">
    <source>
        <dbReference type="ARBA" id="ARBA00022833"/>
    </source>
</evidence>